<name>A0A395IPA1_9HELO</name>
<dbReference type="InterPro" id="IPR045263">
    <property type="entry name" value="GLUT"/>
</dbReference>
<keyword evidence="2" id="KW-0813">Transport</keyword>
<evidence type="ECO:0000313" key="8">
    <source>
        <dbReference type="EMBL" id="RAL61398.1"/>
    </source>
</evidence>
<dbReference type="PANTHER" id="PTHR23503">
    <property type="entry name" value="SOLUTE CARRIER FAMILY 2"/>
    <property type="match status" value="1"/>
</dbReference>
<feature type="domain" description="Major facilitator superfamily (MFS) profile" evidence="7">
    <location>
        <begin position="20"/>
        <end position="166"/>
    </location>
</feature>
<dbReference type="OrthoDB" id="4540492at2759"/>
<feature type="transmembrane region" description="Helical" evidence="6">
    <location>
        <begin position="72"/>
        <end position="93"/>
    </location>
</feature>
<evidence type="ECO:0000256" key="3">
    <source>
        <dbReference type="ARBA" id="ARBA00022692"/>
    </source>
</evidence>
<gene>
    <name evidence="8" type="ORF">DID88_009531</name>
</gene>
<dbReference type="InterPro" id="IPR005828">
    <property type="entry name" value="MFS_sugar_transport-like"/>
</dbReference>
<accession>A0A395IPA1</accession>
<keyword evidence="4 6" id="KW-1133">Transmembrane helix</keyword>
<dbReference type="Proteomes" id="UP000249056">
    <property type="component" value="Unassembled WGS sequence"/>
</dbReference>
<comment type="subcellular location">
    <subcellularLocation>
        <location evidence="1">Membrane</location>
        <topology evidence="1">Multi-pass membrane protein</topology>
    </subcellularLocation>
</comment>
<dbReference type="PROSITE" id="PS00217">
    <property type="entry name" value="SUGAR_TRANSPORT_2"/>
    <property type="match status" value="1"/>
</dbReference>
<dbReference type="EMBL" id="QKRW01000032">
    <property type="protein sequence ID" value="RAL61398.1"/>
    <property type="molecule type" value="Genomic_DNA"/>
</dbReference>
<sequence length="166" mass="17744">MTSGGMRQCIQDVTPYLLLLIFLSTLGPLQFGFHLSELNAPQDVITCKKESVTGSKVSTGLPQCIPMTETEFAALSSLFVIGGLLGALGSGAVSTSYGRLFCHENYKCLLHNRLSSGHICEHGSHDVCCRFIAGIGAGASTVVVPIYISEVAPPKERGLFRIHDTD</sequence>
<dbReference type="Gene3D" id="1.20.1250.20">
    <property type="entry name" value="MFS general substrate transporter like domains"/>
    <property type="match status" value="1"/>
</dbReference>
<keyword evidence="3 6" id="KW-0812">Transmembrane</keyword>
<dbReference type="InterPro" id="IPR020846">
    <property type="entry name" value="MFS_dom"/>
</dbReference>
<dbReference type="PROSITE" id="PS50850">
    <property type="entry name" value="MFS"/>
    <property type="match status" value="1"/>
</dbReference>
<evidence type="ECO:0000256" key="5">
    <source>
        <dbReference type="ARBA" id="ARBA00023136"/>
    </source>
</evidence>
<dbReference type="PANTHER" id="PTHR23503:SF8">
    <property type="entry name" value="FACILITATED GLUCOSE TRANSPORTER PROTEIN 1"/>
    <property type="match status" value="1"/>
</dbReference>
<dbReference type="AlphaFoldDB" id="A0A395IPA1"/>
<reference evidence="8 9" key="1">
    <citation type="submission" date="2018-06" db="EMBL/GenBank/DDBJ databases">
        <title>Genome Sequence of the Brown Rot Fungal Pathogen Monilinia fructigena.</title>
        <authorList>
            <person name="Landi L."/>
            <person name="De Miccolis Angelini R.M."/>
            <person name="Pollastro S."/>
            <person name="Abate D."/>
            <person name="Faretra F."/>
            <person name="Romanazzi G."/>
        </authorList>
    </citation>
    <scope>NUCLEOTIDE SEQUENCE [LARGE SCALE GENOMIC DNA]</scope>
    <source>
        <strain evidence="8 9">Mfrg269</strain>
    </source>
</reference>
<keyword evidence="5 6" id="KW-0472">Membrane</keyword>
<dbReference type="InterPro" id="IPR036259">
    <property type="entry name" value="MFS_trans_sf"/>
</dbReference>
<evidence type="ECO:0000256" key="4">
    <source>
        <dbReference type="ARBA" id="ARBA00022989"/>
    </source>
</evidence>
<evidence type="ECO:0000259" key="7">
    <source>
        <dbReference type="PROSITE" id="PS50850"/>
    </source>
</evidence>
<feature type="transmembrane region" description="Helical" evidence="6">
    <location>
        <begin position="16"/>
        <end position="33"/>
    </location>
</feature>
<keyword evidence="9" id="KW-1185">Reference proteome</keyword>
<evidence type="ECO:0000313" key="9">
    <source>
        <dbReference type="Proteomes" id="UP000249056"/>
    </source>
</evidence>
<dbReference type="SUPFAM" id="SSF103473">
    <property type="entry name" value="MFS general substrate transporter"/>
    <property type="match status" value="1"/>
</dbReference>
<organism evidence="8 9">
    <name type="scientific">Monilinia fructigena</name>
    <dbReference type="NCBI Taxonomy" id="38457"/>
    <lineage>
        <taxon>Eukaryota</taxon>
        <taxon>Fungi</taxon>
        <taxon>Dikarya</taxon>
        <taxon>Ascomycota</taxon>
        <taxon>Pezizomycotina</taxon>
        <taxon>Leotiomycetes</taxon>
        <taxon>Helotiales</taxon>
        <taxon>Sclerotiniaceae</taxon>
        <taxon>Monilinia</taxon>
    </lineage>
</organism>
<comment type="caution">
    <text evidence="8">The sequence shown here is derived from an EMBL/GenBank/DDBJ whole genome shotgun (WGS) entry which is preliminary data.</text>
</comment>
<evidence type="ECO:0000256" key="6">
    <source>
        <dbReference type="SAM" id="Phobius"/>
    </source>
</evidence>
<dbReference type="InterPro" id="IPR005829">
    <property type="entry name" value="Sugar_transporter_CS"/>
</dbReference>
<dbReference type="GO" id="GO:0016020">
    <property type="term" value="C:membrane"/>
    <property type="evidence" value="ECO:0007669"/>
    <property type="project" value="UniProtKB-SubCell"/>
</dbReference>
<evidence type="ECO:0000256" key="2">
    <source>
        <dbReference type="ARBA" id="ARBA00022448"/>
    </source>
</evidence>
<protein>
    <recommendedName>
        <fullName evidence="7">Major facilitator superfamily (MFS) profile domain-containing protein</fullName>
    </recommendedName>
</protein>
<evidence type="ECO:0000256" key="1">
    <source>
        <dbReference type="ARBA" id="ARBA00004141"/>
    </source>
</evidence>
<dbReference type="GO" id="GO:0015149">
    <property type="term" value="F:hexose transmembrane transporter activity"/>
    <property type="evidence" value="ECO:0007669"/>
    <property type="project" value="TreeGrafter"/>
</dbReference>
<dbReference type="Pfam" id="PF00083">
    <property type="entry name" value="Sugar_tr"/>
    <property type="match status" value="1"/>
</dbReference>
<proteinExistence type="predicted"/>